<dbReference type="STRING" id="337451.A0A3S3PAF8"/>
<dbReference type="InterPro" id="IPR002401">
    <property type="entry name" value="Cyt_P450_E_grp-I"/>
</dbReference>
<comment type="caution">
    <text evidence="2">The sequence shown here is derived from an EMBL/GenBank/DDBJ whole genome shotgun (WGS) entry which is preliminary data.</text>
</comment>
<evidence type="ECO:0000256" key="1">
    <source>
        <dbReference type="ARBA" id="ARBA00010617"/>
    </source>
</evidence>
<dbReference type="SUPFAM" id="SSF48264">
    <property type="entry name" value="Cytochrome P450"/>
    <property type="match status" value="1"/>
</dbReference>
<name>A0A3S3PAF8_9MAGN</name>
<dbReference type="EMBL" id="QPKB01000006">
    <property type="protein sequence ID" value="RWR86638.1"/>
    <property type="molecule type" value="Genomic_DNA"/>
</dbReference>
<evidence type="ECO:0000313" key="2">
    <source>
        <dbReference type="EMBL" id="RWR86638.1"/>
    </source>
</evidence>
<dbReference type="PANTHER" id="PTHR47950:SF44">
    <property type="entry name" value="CYTOCHROME P450, FAMILY 76, SUBFAMILY C, POLYPEPTIDE 5-RELATED"/>
    <property type="match status" value="1"/>
</dbReference>
<organism evidence="2 3">
    <name type="scientific">Cinnamomum micranthum f. kanehirae</name>
    <dbReference type="NCBI Taxonomy" id="337451"/>
    <lineage>
        <taxon>Eukaryota</taxon>
        <taxon>Viridiplantae</taxon>
        <taxon>Streptophyta</taxon>
        <taxon>Embryophyta</taxon>
        <taxon>Tracheophyta</taxon>
        <taxon>Spermatophyta</taxon>
        <taxon>Magnoliopsida</taxon>
        <taxon>Magnoliidae</taxon>
        <taxon>Laurales</taxon>
        <taxon>Lauraceae</taxon>
        <taxon>Cinnamomum</taxon>
    </lineage>
</organism>
<dbReference type="GO" id="GO:0005506">
    <property type="term" value="F:iron ion binding"/>
    <property type="evidence" value="ECO:0007669"/>
    <property type="project" value="InterPro"/>
</dbReference>
<dbReference type="GO" id="GO:0020037">
    <property type="term" value="F:heme binding"/>
    <property type="evidence" value="ECO:0007669"/>
    <property type="project" value="InterPro"/>
</dbReference>
<accession>A0A3S3PAF8</accession>
<proteinExistence type="inferred from homology"/>
<dbReference type="Proteomes" id="UP000283530">
    <property type="component" value="Unassembled WGS sequence"/>
</dbReference>
<dbReference type="PANTHER" id="PTHR47950">
    <property type="entry name" value="CYTOCHROME P450, FAMILY 76, SUBFAMILY C, POLYPEPTIDE 5-RELATED"/>
    <property type="match status" value="1"/>
</dbReference>
<dbReference type="OrthoDB" id="2789670at2759"/>
<sequence length="279" mass="32128">MTVKRLDANIGLRRAKVQELVSHVRDCTVTKRAVDVGRAAFATTLNLMYNTLFSVDLVDLGSEEVQEFKDVVWGILEEAGRPNVSDYLPFLRWMDLQRVRRRSKGYIEKLYHLFDEMIDRRLRERSLGDYSRREDFLDVLLDHMEEEKGFQLKRHEIKALLVDIFVAGSDTSASTIEWAMAELRHNPDTMSMARSELKETVPKGKQLEESDIARLPYLQAVVKETLRLHPPAPLLIPHRAESTVEICGYIIPKDAQVIVNAWAIGRKPKCLDKPRFLLA</sequence>
<dbReference type="GO" id="GO:0004497">
    <property type="term" value="F:monooxygenase activity"/>
    <property type="evidence" value="ECO:0007669"/>
    <property type="project" value="InterPro"/>
</dbReference>
<dbReference type="PRINTS" id="PR00385">
    <property type="entry name" value="P450"/>
</dbReference>
<dbReference type="GO" id="GO:0016705">
    <property type="term" value="F:oxidoreductase activity, acting on paired donors, with incorporation or reduction of molecular oxygen"/>
    <property type="evidence" value="ECO:0007669"/>
    <property type="project" value="InterPro"/>
</dbReference>
<evidence type="ECO:0000313" key="3">
    <source>
        <dbReference type="Proteomes" id="UP000283530"/>
    </source>
</evidence>
<dbReference type="PRINTS" id="PR00463">
    <property type="entry name" value="EP450I"/>
</dbReference>
<dbReference type="AlphaFoldDB" id="A0A3S3PAF8"/>
<reference evidence="2 3" key="1">
    <citation type="journal article" date="2019" name="Nat. Plants">
        <title>Stout camphor tree genome fills gaps in understanding of flowering plant genome evolution.</title>
        <authorList>
            <person name="Chaw S.M."/>
            <person name="Liu Y.C."/>
            <person name="Wu Y.W."/>
            <person name="Wang H.Y."/>
            <person name="Lin C.I."/>
            <person name="Wu C.S."/>
            <person name="Ke H.M."/>
            <person name="Chang L.Y."/>
            <person name="Hsu C.Y."/>
            <person name="Yang H.T."/>
            <person name="Sudianto E."/>
            <person name="Hsu M.H."/>
            <person name="Wu K.P."/>
            <person name="Wang L.N."/>
            <person name="Leebens-Mack J.H."/>
            <person name="Tsai I.J."/>
        </authorList>
    </citation>
    <scope>NUCLEOTIDE SEQUENCE [LARGE SCALE GENOMIC DNA]</scope>
    <source>
        <strain evidence="3">cv. Chaw 1501</strain>
        <tissue evidence="2">Young leaves</tissue>
    </source>
</reference>
<dbReference type="Gene3D" id="1.10.630.10">
    <property type="entry name" value="Cytochrome P450"/>
    <property type="match status" value="1"/>
</dbReference>
<gene>
    <name evidence="2" type="ORF">CKAN_01554700</name>
</gene>
<dbReference type="Pfam" id="PF00067">
    <property type="entry name" value="p450"/>
    <property type="match status" value="1"/>
</dbReference>
<keyword evidence="3" id="KW-1185">Reference proteome</keyword>
<dbReference type="InterPro" id="IPR036396">
    <property type="entry name" value="Cyt_P450_sf"/>
</dbReference>
<protein>
    <submittedName>
        <fullName evidence="2">Geraniol 8-hydroxylase-like protein</fullName>
    </submittedName>
</protein>
<comment type="similarity">
    <text evidence="1">Belongs to the cytochrome P450 family.</text>
</comment>
<dbReference type="InterPro" id="IPR001128">
    <property type="entry name" value="Cyt_P450"/>
</dbReference>